<dbReference type="InterPro" id="IPR011815">
    <property type="entry name" value="PBP_1c"/>
</dbReference>
<keyword evidence="16" id="KW-1185">Reference proteome</keyword>
<organism evidence="15 16">
    <name type="scientific">Pseudodesulfovibrio cashew</name>
    <dbReference type="NCBI Taxonomy" id="2678688"/>
    <lineage>
        <taxon>Bacteria</taxon>
        <taxon>Pseudomonadati</taxon>
        <taxon>Thermodesulfobacteriota</taxon>
        <taxon>Desulfovibrionia</taxon>
        <taxon>Desulfovibrionales</taxon>
        <taxon>Desulfovibrionaceae</taxon>
    </lineage>
</organism>
<evidence type="ECO:0000256" key="5">
    <source>
        <dbReference type="ARBA" id="ARBA00022670"/>
    </source>
</evidence>
<reference evidence="15 16" key="1">
    <citation type="submission" date="2019-11" db="EMBL/GenBank/DDBJ databases">
        <authorList>
            <person name="Zheng R.K."/>
            <person name="Sun C.M."/>
        </authorList>
    </citation>
    <scope>NUCLEOTIDE SEQUENCE [LARGE SCALE GENOMIC DNA]</scope>
    <source>
        <strain evidence="15 16">SRB007</strain>
    </source>
</reference>
<keyword evidence="7" id="KW-0808">Transferase</keyword>
<gene>
    <name evidence="15" type="primary">pbpC</name>
    <name evidence="15" type="ORF">GM415_00325</name>
</gene>
<evidence type="ECO:0000256" key="8">
    <source>
        <dbReference type="ARBA" id="ARBA00022801"/>
    </source>
</evidence>
<dbReference type="GO" id="GO:0004180">
    <property type="term" value="F:carboxypeptidase activity"/>
    <property type="evidence" value="ECO:0007669"/>
    <property type="project" value="UniProtKB-KW"/>
</dbReference>
<proteinExistence type="inferred from homology"/>
<dbReference type="InterPro" id="IPR036950">
    <property type="entry name" value="PBP_transglycosylase"/>
</dbReference>
<dbReference type="GO" id="GO:0006508">
    <property type="term" value="P:proteolysis"/>
    <property type="evidence" value="ECO:0007669"/>
    <property type="project" value="UniProtKB-KW"/>
</dbReference>
<evidence type="ECO:0000256" key="7">
    <source>
        <dbReference type="ARBA" id="ARBA00022679"/>
    </source>
</evidence>
<evidence type="ECO:0000256" key="3">
    <source>
        <dbReference type="ARBA" id="ARBA00007739"/>
    </source>
</evidence>
<evidence type="ECO:0000259" key="14">
    <source>
        <dbReference type="Pfam" id="PF06832"/>
    </source>
</evidence>
<dbReference type="KEGG" id="psel:GM415_00325"/>
<dbReference type="UniPathway" id="UPA00219"/>
<keyword evidence="5" id="KW-0645">Protease</keyword>
<dbReference type="Pfam" id="PF00905">
    <property type="entry name" value="Transpeptidase"/>
    <property type="match status" value="1"/>
</dbReference>
<evidence type="ECO:0000256" key="1">
    <source>
        <dbReference type="ARBA" id="ARBA00004752"/>
    </source>
</evidence>
<evidence type="ECO:0000313" key="16">
    <source>
        <dbReference type="Proteomes" id="UP000428328"/>
    </source>
</evidence>
<keyword evidence="4" id="KW-0121">Carboxypeptidase</keyword>
<evidence type="ECO:0000259" key="12">
    <source>
        <dbReference type="Pfam" id="PF00905"/>
    </source>
</evidence>
<sequence length="755" mass="82026">MAALLVFMALNALFPFPEERLYPPSGMRVLDRNGTELRRFPASDTMWRFPVTLDRVSPQLIEALIESEDRWFYVHPGVNPLAVLRAAWGNLLAGRVVSGASTIPMQIARMTEPSERTLAAKLAEAFRALQLSLTHSKKELLGIYLNTAPFGGNIVGVDAASRLYFGRPPDRLSLGECALLAVLPRSPNRYDPARHPEAAMRVRDRVLKQLAERGAVDAEEARRAMRQPMVAHRRPSPMLAPHFTLLARQRLGAETELRTSLDLAAQHTVEHLLARHIARVRQQGISNGAVVVLDRRTRQVLAMAGSADFFDDQRQGQVNNGLAPRSPGSALKPFLYALAFDKGLAIPESRLLDVPTDYAGYAPENYSGTFSGQVTASEALARSLNVPAVRLLARTGLKEFHALLRTGGLETVDRPAASYGLPLVLGACEVRLVDLVNLYATLAQGGTHRPWRITPGEQKTGTPLFSTEAARSVADILTTVTRPDMPESWRLTRDRPAAAWKTGTSFGHRDAWAVGFGPTLAVGVWVGNPDGTPVKGISGATHAGPLFFDILHALESPSRDLRLPDAPDLRKVRLCAFSRMPAGPDCPETITAMAGPKMILPRCTAHKRYMADRKTGLRLQGSCLALRPAVSRVAATVPPELAAWLKAQGKPVPALPALSPACTDVPEGSGPNILSPSARTPYVMRHDAPARFQQIALRAETADPDQPLWWYVDGDFAGSAKPGAPLFLPMVPGEHAASVTDSQGRTNSVRFTVIE</sequence>
<dbReference type="GO" id="GO:0030288">
    <property type="term" value="C:outer membrane-bounded periplasmic space"/>
    <property type="evidence" value="ECO:0007669"/>
    <property type="project" value="TreeGrafter"/>
</dbReference>
<dbReference type="Proteomes" id="UP000428328">
    <property type="component" value="Chromosome"/>
</dbReference>
<keyword evidence="6" id="KW-0328">Glycosyltransferase</keyword>
<dbReference type="InterPro" id="IPR001460">
    <property type="entry name" value="PCN-bd_Tpept"/>
</dbReference>
<dbReference type="EMBL" id="CP046400">
    <property type="protein sequence ID" value="QGY41932.1"/>
    <property type="molecule type" value="Genomic_DNA"/>
</dbReference>
<dbReference type="InterPro" id="IPR012338">
    <property type="entry name" value="Beta-lactam/transpept-like"/>
</dbReference>
<dbReference type="InterPro" id="IPR023346">
    <property type="entry name" value="Lysozyme-like_dom_sf"/>
</dbReference>
<evidence type="ECO:0000256" key="2">
    <source>
        <dbReference type="ARBA" id="ARBA00007090"/>
    </source>
</evidence>
<feature type="domain" description="Penicillin-binding protein transpeptidase" evidence="12">
    <location>
        <begin position="288"/>
        <end position="529"/>
    </location>
</feature>
<evidence type="ECO:0000313" key="15">
    <source>
        <dbReference type="EMBL" id="QGY41932.1"/>
    </source>
</evidence>
<dbReference type="PANTHER" id="PTHR32282">
    <property type="entry name" value="BINDING PROTEIN TRANSPEPTIDASE, PUTATIVE-RELATED"/>
    <property type="match status" value="1"/>
</dbReference>
<accession>A0A6I6JNX3</accession>
<dbReference type="GO" id="GO:0008955">
    <property type="term" value="F:peptidoglycan glycosyltransferase activity"/>
    <property type="evidence" value="ECO:0007669"/>
    <property type="project" value="UniProtKB-EC"/>
</dbReference>
<dbReference type="PANTHER" id="PTHR32282:SF15">
    <property type="entry name" value="PENICILLIN-BINDING PROTEIN 1C"/>
    <property type="match status" value="1"/>
</dbReference>
<evidence type="ECO:0000256" key="6">
    <source>
        <dbReference type="ARBA" id="ARBA00022676"/>
    </source>
</evidence>
<feature type="domain" description="Glycosyl transferase family 51" evidence="13">
    <location>
        <begin position="36"/>
        <end position="210"/>
    </location>
</feature>
<evidence type="ECO:0000256" key="4">
    <source>
        <dbReference type="ARBA" id="ARBA00022645"/>
    </source>
</evidence>
<feature type="domain" description="Penicillin-binding C-terminal" evidence="14">
    <location>
        <begin position="664"/>
        <end position="751"/>
    </location>
</feature>
<keyword evidence="8" id="KW-0378">Hydrolase</keyword>
<dbReference type="Gene3D" id="1.10.3810.10">
    <property type="entry name" value="Biosynthetic peptidoglycan transglycosylase-like"/>
    <property type="match status" value="1"/>
</dbReference>
<evidence type="ECO:0000256" key="10">
    <source>
        <dbReference type="ARBA" id="ARBA00044770"/>
    </source>
</evidence>
<dbReference type="GO" id="GO:0009252">
    <property type="term" value="P:peptidoglycan biosynthetic process"/>
    <property type="evidence" value="ECO:0007669"/>
    <property type="project" value="UniProtKB-UniPathway"/>
</dbReference>
<comment type="pathway">
    <text evidence="1">Cell wall biogenesis; peptidoglycan biosynthesis.</text>
</comment>
<dbReference type="Pfam" id="PF06832">
    <property type="entry name" value="BiPBP_C"/>
    <property type="match status" value="1"/>
</dbReference>
<keyword evidence="9" id="KW-0511">Multifunctional enzyme</keyword>
<dbReference type="Gene3D" id="3.40.710.10">
    <property type="entry name" value="DD-peptidase/beta-lactamase superfamily"/>
    <property type="match status" value="1"/>
</dbReference>
<dbReference type="EC" id="2.4.99.28" evidence="10"/>
<evidence type="ECO:0000256" key="11">
    <source>
        <dbReference type="ARBA" id="ARBA00049902"/>
    </source>
</evidence>
<name>A0A6I6JNX3_9BACT</name>
<dbReference type="NCBIfam" id="TIGR02073">
    <property type="entry name" value="PBP_1c"/>
    <property type="match status" value="1"/>
</dbReference>
<comment type="similarity">
    <text evidence="2">In the C-terminal section; belongs to the transpeptidase family.</text>
</comment>
<dbReference type="SUPFAM" id="SSF56601">
    <property type="entry name" value="beta-lactamase/transpeptidase-like"/>
    <property type="match status" value="1"/>
</dbReference>
<dbReference type="AlphaFoldDB" id="A0A6I6JNX3"/>
<dbReference type="Pfam" id="PF00912">
    <property type="entry name" value="Transgly"/>
    <property type="match status" value="1"/>
</dbReference>
<evidence type="ECO:0000259" key="13">
    <source>
        <dbReference type="Pfam" id="PF00912"/>
    </source>
</evidence>
<dbReference type="SUPFAM" id="SSF53955">
    <property type="entry name" value="Lysozyme-like"/>
    <property type="match status" value="1"/>
</dbReference>
<dbReference type="InterPro" id="IPR009647">
    <property type="entry name" value="PBP_C"/>
</dbReference>
<evidence type="ECO:0000256" key="9">
    <source>
        <dbReference type="ARBA" id="ARBA00023268"/>
    </source>
</evidence>
<comment type="catalytic activity">
    <reaction evidence="11">
        <text>[GlcNAc-(1-&gt;4)-Mur2Ac(oyl-L-Ala-gamma-D-Glu-L-Lys-D-Ala-D-Ala)](n)-di-trans,octa-cis-undecaprenyl diphosphate + beta-D-GlcNAc-(1-&gt;4)-Mur2Ac(oyl-L-Ala-gamma-D-Glu-L-Lys-D-Ala-D-Ala)-di-trans,octa-cis-undecaprenyl diphosphate = [GlcNAc-(1-&gt;4)-Mur2Ac(oyl-L-Ala-gamma-D-Glu-L-Lys-D-Ala-D-Ala)](n+1)-di-trans,octa-cis-undecaprenyl diphosphate + di-trans,octa-cis-undecaprenyl diphosphate + H(+)</text>
        <dbReference type="Rhea" id="RHEA:23708"/>
        <dbReference type="Rhea" id="RHEA-COMP:9602"/>
        <dbReference type="Rhea" id="RHEA-COMP:9603"/>
        <dbReference type="ChEBI" id="CHEBI:15378"/>
        <dbReference type="ChEBI" id="CHEBI:58405"/>
        <dbReference type="ChEBI" id="CHEBI:60033"/>
        <dbReference type="ChEBI" id="CHEBI:78435"/>
        <dbReference type="EC" id="2.4.99.28"/>
    </reaction>
</comment>
<dbReference type="GO" id="GO:0008658">
    <property type="term" value="F:penicillin binding"/>
    <property type="evidence" value="ECO:0007669"/>
    <property type="project" value="InterPro"/>
</dbReference>
<dbReference type="InterPro" id="IPR050396">
    <property type="entry name" value="Glycosyltr_51/Transpeptidase"/>
</dbReference>
<protein>
    <recommendedName>
        <fullName evidence="10">peptidoglycan glycosyltransferase</fullName>
        <ecNumber evidence="10">2.4.99.28</ecNumber>
    </recommendedName>
</protein>
<dbReference type="InterPro" id="IPR001264">
    <property type="entry name" value="Glyco_trans_51"/>
</dbReference>
<comment type="similarity">
    <text evidence="3">In the N-terminal section; belongs to the glycosyltransferase 51 family.</text>
</comment>